<dbReference type="PANTHER" id="PTHR12341">
    <property type="entry name" value="5'-&gt;3' EXORIBONUCLEASE"/>
    <property type="match status" value="1"/>
</dbReference>
<proteinExistence type="predicted"/>
<accession>A0A6C0K7D9</accession>
<dbReference type="GO" id="GO:0000956">
    <property type="term" value="P:nuclear-transcribed mRNA catabolic process"/>
    <property type="evidence" value="ECO:0007669"/>
    <property type="project" value="TreeGrafter"/>
</dbReference>
<evidence type="ECO:0000259" key="5">
    <source>
        <dbReference type="Pfam" id="PF17846"/>
    </source>
</evidence>
<evidence type="ECO:0000256" key="1">
    <source>
        <dbReference type="ARBA" id="ARBA00022722"/>
    </source>
</evidence>
<dbReference type="Gene3D" id="3.40.50.12390">
    <property type="match status" value="1"/>
</dbReference>
<protein>
    <recommendedName>
        <fullName evidence="7">Xrn1 N-terminal domain-containing protein</fullName>
    </recommendedName>
</protein>
<evidence type="ECO:0000313" key="6">
    <source>
        <dbReference type="EMBL" id="QHU12034.1"/>
    </source>
</evidence>
<dbReference type="Pfam" id="PF17846">
    <property type="entry name" value="XRN_M"/>
    <property type="match status" value="1"/>
</dbReference>
<feature type="domain" description="Xrn1 N-terminal" evidence="4">
    <location>
        <begin position="1"/>
        <end position="222"/>
    </location>
</feature>
<keyword evidence="3" id="KW-0269">Exonuclease</keyword>
<dbReference type="GO" id="GO:0004534">
    <property type="term" value="F:5'-3' RNA exonuclease activity"/>
    <property type="evidence" value="ECO:0007669"/>
    <property type="project" value="TreeGrafter"/>
</dbReference>
<keyword evidence="1" id="KW-0540">Nuclease</keyword>
<dbReference type="AlphaFoldDB" id="A0A6C0K7D9"/>
<organism evidence="6">
    <name type="scientific">viral metagenome</name>
    <dbReference type="NCBI Taxonomy" id="1070528"/>
    <lineage>
        <taxon>unclassified sequences</taxon>
        <taxon>metagenomes</taxon>
        <taxon>organismal metagenomes</taxon>
    </lineage>
</organism>
<dbReference type="Gene3D" id="1.25.40.1050">
    <property type="match status" value="1"/>
</dbReference>
<sequence length="599" mass="70085">MGIPTFFRSILQKNRRLIRGAVQGGEEFDYFFIDFNSLVYNTWNKIQRSLSSSDQDETIIHDRLIEATVEKVLYMVNEIVCPAHYVFISMDGVAPRAKMVQQRSRRYKSVQLKEVMRAKRAELDMANPIEWDPSPNICPGTVFMEKMGLALRVAMKANRFHSQVLLSDVGCPGEGEHKFLKRIRMIHADPQTRDASVVVYSPDGDMISLSLLTHKSQIHIMRIPDKESLHESRFCKDFEFIYCDLDALRKDFFNQLTVTYRGEDIDELRILNDYNFLLFMVGNDFVPSLPFLKIRSGGLDLLIGIYNRLRPEIREYLIDYDPLSPATPRIHPVFFERLIVELSKTENREMQQETEERIRHMGGNLSGKTRKMEEGMTPFQVFESRYQHMCFFSPHHPEAHRYAHLATLIDYRRPKHEWKAKYYEYFLGIDAQNMTAYNEGRTQIVVNYLESLVFTLRYYLQGCPSYDWHYRYRVSPLPSDIFSVLSRFRYDINNIVFPASQPFSPMEQLCFILPPQMSFLLPLPLREILSDRESYPTEFEVDALAGSKYIYSEAILPELDTEALKAKIRARISLLNANEQKRNLSSTRLVYLKKKKSSS</sequence>
<dbReference type="InterPro" id="IPR027073">
    <property type="entry name" value="5_3_exoribonuclease"/>
</dbReference>
<evidence type="ECO:0008006" key="7">
    <source>
        <dbReference type="Google" id="ProtNLM"/>
    </source>
</evidence>
<dbReference type="GO" id="GO:0005634">
    <property type="term" value="C:nucleus"/>
    <property type="evidence" value="ECO:0007669"/>
    <property type="project" value="TreeGrafter"/>
</dbReference>
<reference evidence="6" key="1">
    <citation type="journal article" date="2020" name="Nature">
        <title>Giant virus diversity and host interactions through global metagenomics.</title>
        <authorList>
            <person name="Schulz F."/>
            <person name="Roux S."/>
            <person name="Paez-Espino D."/>
            <person name="Jungbluth S."/>
            <person name="Walsh D.A."/>
            <person name="Denef V.J."/>
            <person name="McMahon K.D."/>
            <person name="Konstantinidis K.T."/>
            <person name="Eloe-Fadrosh E.A."/>
            <person name="Kyrpides N.C."/>
            <person name="Woyke T."/>
        </authorList>
    </citation>
    <scope>NUCLEOTIDE SEQUENCE</scope>
    <source>
        <strain evidence="6">GVMAG-S-1101169-75</strain>
    </source>
</reference>
<dbReference type="InterPro" id="IPR041412">
    <property type="entry name" value="Xrn1_helical"/>
</dbReference>
<evidence type="ECO:0000256" key="3">
    <source>
        <dbReference type="ARBA" id="ARBA00022839"/>
    </source>
</evidence>
<dbReference type="InterPro" id="IPR004859">
    <property type="entry name" value="Xrn1_N"/>
</dbReference>
<name>A0A6C0K7D9_9ZZZZ</name>
<feature type="domain" description="Xrn1 helical" evidence="5">
    <location>
        <begin position="267"/>
        <end position="596"/>
    </location>
</feature>
<evidence type="ECO:0000256" key="2">
    <source>
        <dbReference type="ARBA" id="ARBA00022801"/>
    </source>
</evidence>
<keyword evidence="2" id="KW-0378">Hydrolase</keyword>
<dbReference type="EMBL" id="MN740795">
    <property type="protein sequence ID" value="QHU12034.1"/>
    <property type="molecule type" value="Genomic_DNA"/>
</dbReference>
<dbReference type="GO" id="GO:0003723">
    <property type="term" value="F:RNA binding"/>
    <property type="evidence" value="ECO:0007669"/>
    <property type="project" value="TreeGrafter"/>
</dbReference>
<dbReference type="Pfam" id="PF03159">
    <property type="entry name" value="XRN_N"/>
    <property type="match status" value="1"/>
</dbReference>
<evidence type="ECO:0000259" key="4">
    <source>
        <dbReference type="Pfam" id="PF03159"/>
    </source>
</evidence>